<keyword evidence="7" id="KW-1185">Reference proteome</keyword>
<gene>
    <name evidence="6" type="ORF">ACFSC3_01250</name>
</gene>
<evidence type="ECO:0000313" key="6">
    <source>
        <dbReference type="EMBL" id="MFD1786188.1"/>
    </source>
</evidence>
<dbReference type="SUPFAM" id="SSF101898">
    <property type="entry name" value="NHL repeat"/>
    <property type="match status" value="1"/>
</dbReference>
<dbReference type="PANTHER" id="PTHR10680">
    <property type="entry name" value="PEPTIDYL-GLYCINE ALPHA-AMIDATING MONOOXYGENASE"/>
    <property type="match status" value="1"/>
</dbReference>
<evidence type="ECO:0000256" key="1">
    <source>
        <dbReference type="ARBA" id="ARBA00022729"/>
    </source>
</evidence>
<dbReference type="GO" id="GO:0016829">
    <property type="term" value="F:lyase activity"/>
    <property type="evidence" value="ECO:0007669"/>
    <property type="project" value="UniProtKB-KW"/>
</dbReference>
<dbReference type="Pfam" id="PF01436">
    <property type="entry name" value="NHL"/>
    <property type="match status" value="1"/>
</dbReference>
<protein>
    <submittedName>
        <fullName evidence="6">Peptidyl-alpha-hydroxyglycine alpha-amidating lyase family protein</fullName>
    </submittedName>
</protein>
<organism evidence="6 7">
    <name type="scientific">Sphingomonas floccifaciens</name>
    <dbReference type="NCBI Taxonomy" id="1844115"/>
    <lineage>
        <taxon>Bacteria</taxon>
        <taxon>Pseudomonadati</taxon>
        <taxon>Pseudomonadota</taxon>
        <taxon>Alphaproteobacteria</taxon>
        <taxon>Sphingomonadales</taxon>
        <taxon>Sphingomonadaceae</taxon>
        <taxon>Sphingomonas</taxon>
    </lineage>
</organism>
<sequence>MRMTWGRIAPLAALGMALTAPLDAQDADQAATPVASAARAVPANLPRTYTQVADWATLPPGTGWQDMMAVDIDANGDIYALQRTPFAVLVLDAKGRFLRQWTTGNLPGSHGLRIDRFGYVWITSRALHQVFKYTRDGKLLMTLGTRGVAGDNASRTALNGPADVAVAPNGDIFVADGESANTRIVKFSKDGTFVKSWGTKGDGPGQLMTPHSITFDTQGRLLVGNRGNKRIEIFDRDGGYRGQIATGVTPYGLFVTRDGTLYVADGIKPVGSISVLDLRSGRMLAHVPGLTGSHALTVDRTGAVYVAEVSGKSLRKFVRAK</sequence>
<evidence type="ECO:0000313" key="7">
    <source>
        <dbReference type="Proteomes" id="UP001597283"/>
    </source>
</evidence>
<name>A0ABW4N901_9SPHN</name>
<dbReference type="CDD" id="cd14958">
    <property type="entry name" value="NHL_PAL_like"/>
    <property type="match status" value="1"/>
</dbReference>
<dbReference type="RefSeq" id="WP_380937932.1">
    <property type="nucleotide sequence ID" value="NZ_JBHUFC010000001.1"/>
</dbReference>
<accession>A0ABW4N901</accession>
<keyword evidence="3" id="KW-0325">Glycoprotein</keyword>
<dbReference type="EMBL" id="JBHUFC010000001">
    <property type="protein sequence ID" value="MFD1786188.1"/>
    <property type="molecule type" value="Genomic_DNA"/>
</dbReference>
<dbReference type="PROSITE" id="PS51125">
    <property type="entry name" value="NHL"/>
    <property type="match status" value="2"/>
</dbReference>
<dbReference type="PANTHER" id="PTHR10680:SF38">
    <property type="entry name" value="BLL1368 PROTEIN"/>
    <property type="match status" value="1"/>
</dbReference>
<proteinExistence type="predicted"/>
<keyword evidence="1 5" id="KW-0732">Signal</keyword>
<feature type="signal peptide" evidence="5">
    <location>
        <begin position="1"/>
        <end position="24"/>
    </location>
</feature>
<dbReference type="Proteomes" id="UP001597283">
    <property type="component" value="Unassembled WGS sequence"/>
</dbReference>
<evidence type="ECO:0000256" key="5">
    <source>
        <dbReference type="SAM" id="SignalP"/>
    </source>
</evidence>
<reference evidence="7" key="1">
    <citation type="journal article" date="2019" name="Int. J. Syst. Evol. Microbiol.">
        <title>The Global Catalogue of Microorganisms (GCM) 10K type strain sequencing project: providing services to taxonomists for standard genome sequencing and annotation.</title>
        <authorList>
            <consortium name="The Broad Institute Genomics Platform"/>
            <consortium name="The Broad Institute Genome Sequencing Center for Infectious Disease"/>
            <person name="Wu L."/>
            <person name="Ma J."/>
        </authorList>
    </citation>
    <scope>NUCLEOTIDE SEQUENCE [LARGE SCALE GENOMIC DNA]</scope>
    <source>
        <strain evidence="7">Q85</strain>
    </source>
</reference>
<dbReference type="InterPro" id="IPR011042">
    <property type="entry name" value="6-blade_b-propeller_TolB-like"/>
</dbReference>
<evidence type="ECO:0000256" key="4">
    <source>
        <dbReference type="PROSITE-ProRule" id="PRU00504"/>
    </source>
</evidence>
<keyword evidence="2" id="KW-0677">Repeat</keyword>
<feature type="repeat" description="NHL" evidence="4">
    <location>
        <begin position="158"/>
        <end position="190"/>
    </location>
</feature>
<feature type="repeat" description="NHL" evidence="4">
    <location>
        <begin position="198"/>
        <end position="237"/>
    </location>
</feature>
<evidence type="ECO:0000256" key="2">
    <source>
        <dbReference type="ARBA" id="ARBA00022737"/>
    </source>
</evidence>
<feature type="chain" id="PRO_5046636749" evidence="5">
    <location>
        <begin position="25"/>
        <end position="321"/>
    </location>
</feature>
<dbReference type="Gene3D" id="2.120.10.30">
    <property type="entry name" value="TolB, C-terminal domain"/>
    <property type="match status" value="1"/>
</dbReference>
<comment type="caution">
    <text evidence="6">The sequence shown here is derived from an EMBL/GenBank/DDBJ whole genome shotgun (WGS) entry which is preliminary data.</text>
</comment>
<dbReference type="InterPro" id="IPR001258">
    <property type="entry name" value="NHL_repeat"/>
</dbReference>
<evidence type="ECO:0000256" key="3">
    <source>
        <dbReference type="ARBA" id="ARBA00023180"/>
    </source>
</evidence>
<keyword evidence="6" id="KW-0456">Lyase</keyword>